<evidence type="ECO:0000256" key="1">
    <source>
        <dbReference type="SAM" id="MobiDB-lite"/>
    </source>
</evidence>
<keyword evidence="2" id="KW-1133">Transmembrane helix</keyword>
<evidence type="ECO:0000256" key="2">
    <source>
        <dbReference type="SAM" id="Phobius"/>
    </source>
</evidence>
<keyword evidence="2" id="KW-0812">Transmembrane</keyword>
<evidence type="ECO:0000313" key="3">
    <source>
        <dbReference type="EMBL" id="QHU05175.1"/>
    </source>
</evidence>
<proteinExistence type="predicted"/>
<feature type="transmembrane region" description="Helical" evidence="2">
    <location>
        <begin position="6"/>
        <end position="26"/>
    </location>
</feature>
<protein>
    <submittedName>
        <fullName evidence="3">Uncharacterized protein</fullName>
    </submittedName>
</protein>
<name>A0A6C0JHB6_9ZZZZ</name>
<dbReference type="EMBL" id="MN740408">
    <property type="protein sequence ID" value="QHU05175.1"/>
    <property type="molecule type" value="Genomic_DNA"/>
</dbReference>
<accession>A0A6C0JHB6</accession>
<keyword evidence="2" id="KW-0472">Membrane</keyword>
<feature type="compositionally biased region" description="Low complexity" evidence="1">
    <location>
        <begin position="54"/>
        <end position="77"/>
    </location>
</feature>
<organism evidence="3">
    <name type="scientific">viral metagenome</name>
    <dbReference type="NCBI Taxonomy" id="1070528"/>
    <lineage>
        <taxon>unclassified sequences</taxon>
        <taxon>metagenomes</taxon>
        <taxon>organismal metagenomes</taxon>
    </lineage>
</organism>
<feature type="region of interest" description="Disordered" evidence="1">
    <location>
        <begin position="39"/>
        <end position="85"/>
    </location>
</feature>
<sequence length="85" mass="9188">MNTVNSKTYLLIFTILFFAFMGLCFLKTFGIFEGFTEGVDNEADTPTTDPNIDPNANASESEPNASESESNATAPTTLTIKARKG</sequence>
<dbReference type="AlphaFoldDB" id="A0A6C0JHB6"/>
<reference evidence="3" key="1">
    <citation type="journal article" date="2020" name="Nature">
        <title>Giant virus diversity and host interactions through global metagenomics.</title>
        <authorList>
            <person name="Schulz F."/>
            <person name="Roux S."/>
            <person name="Paez-Espino D."/>
            <person name="Jungbluth S."/>
            <person name="Walsh D.A."/>
            <person name="Denef V.J."/>
            <person name="McMahon K.D."/>
            <person name="Konstantinidis K.T."/>
            <person name="Eloe-Fadrosh E.A."/>
            <person name="Kyrpides N.C."/>
            <person name="Woyke T."/>
        </authorList>
    </citation>
    <scope>NUCLEOTIDE SEQUENCE</scope>
    <source>
        <strain evidence="3">GVMAG-M-3300027708-5</strain>
    </source>
</reference>